<dbReference type="KEGG" id="ptx:ABW99_18190"/>
<keyword evidence="4" id="KW-0479">Metal-binding</keyword>
<dbReference type="FunFam" id="3.40.50.300:FF:000098">
    <property type="entry name" value="Probable GTP-binding protein EngB"/>
    <property type="match status" value="1"/>
</dbReference>
<sequence length="246" mass="27220">MSLLHQARFFTTVNHLRDLPPTAVPEVAFAGRSNAGKSSALNTLCNQKRLAFSSKTPGRTQHINYFEIAKAEHVFGYLVDLPGYGYAQVPGAAKAHWQALLGDYLRQRPQLRGLVLVMDARRPFTELDEQLIEWFLPTGRPIHAILTKADKLTRQEATLVLRKAGETFASYGRSDGLPDDHPDAPPQFTVQLFSSLKRTGIAEAQRTLEHWLDIPSREQPVAQQAASTVHAEANDASAEGAPTDTR</sequence>
<dbReference type="GO" id="GO:0000917">
    <property type="term" value="P:division septum assembly"/>
    <property type="evidence" value="ECO:0007669"/>
    <property type="project" value="UniProtKB-KW"/>
</dbReference>
<dbReference type="STRING" id="445709.ABW99_18190"/>
<evidence type="ECO:0000256" key="11">
    <source>
        <dbReference type="SAM" id="MobiDB-lite"/>
    </source>
</evidence>
<reference evidence="14" key="1">
    <citation type="submission" date="2015-06" db="EMBL/GenBank/DDBJ databases">
        <authorList>
            <person name="Lim Y.L."/>
            <person name="Ee R."/>
            <person name="Yong D."/>
            <person name="How K.Y."/>
            <person name="Yin W.F."/>
            <person name="Chan K.G."/>
        </authorList>
    </citation>
    <scope>NUCLEOTIDE SEQUENCE [LARGE SCALE GENOMIC DNA]</scope>
    <source>
        <strain evidence="14">DSM 25325</strain>
    </source>
</reference>
<keyword evidence="3 10" id="KW-0132">Cell division</keyword>
<comment type="similarity">
    <text evidence="2 10">Belongs to the TRAFAC class TrmE-Era-EngA-EngB-Septin-like GTPase superfamily. EngB GTPase family.</text>
</comment>
<evidence type="ECO:0000256" key="2">
    <source>
        <dbReference type="ARBA" id="ARBA00009638"/>
    </source>
</evidence>
<gene>
    <name evidence="10" type="primary">engB</name>
    <name evidence="13" type="ORF">ABW99_18190</name>
</gene>
<evidence type="ECO:0000256" key="1">
    <source>
        <dbReference type="ARBA" id="ARBA00001946"/>
    </source>
</evidence>
<keyword evidence="7 10" id="KW-0342">GTP-binding</keyword>
<organism evidence="13 14">
    <name type="scientific">Pandoraea thiooxydans</name>
    <dbReference type="NCBI Taxonomy" id="445709"/>
    <lineage>
        <taxon>Bacteria</taxon>
        <taxon>Pseudomonadati</taxon>
        <taxon>Pseudomonadota</taxon>
        <taxon>Betaproteobacteria</taxon>
        <taxon>Burkholderiales</taxon>
        <taxon>Burkholderiaceae</taxon>
        <taxon>Pandoraea</taxon>
    </lineage>
</organism>
<keyword evidence="14" id="KW-1185">Reference proteome</keyword>
<dbReference type="InterPro" id="IPR019987">
    <property type="entry name" value="GTP-bd_ribosome_bio_YsxC"/>
</dbReference>
<dbReference type="Gene3D" id="3.40.50.300">
    <property type="entry name" value="P-loop containing nucleotide triphosphate hydrolases"/>
    <property type="match status" value="1"/>
</dbReference>
<dbReference type="PANTHER" id="PTHR11649:SF13">
    <property type="entry name" value="ENGB-TYPE G DOMAIN-CONTAINING PROTEIN"/>
    <property type="match status" value="1"/>
</dbReference>
<name>A0A0G3ERY1_9BURK</name>
<dbReference type="InterPro" id="IPR006073">
    <property type="entry name" value="GTP-bd"/>
</dbReference>
<dbReference type="HAMAP" id="MF_00321">
    <property type="entry name" value="GTPase_EngB"/>
    <property type="match status" value="1"/>
</dbReference>
<evidence type="ECO:0000313" key="14">
    <source>
        <dbReference type="Proteomes" id="UP000036700"/>
    </source>
</evidence>
<evidence type="ECO:0000256" key="7">
    <source>
        <dbReference type="ARBA" id="ARBA00023134"/>
    </source>
</evidence>
<evidence type="ECO:0000256" key="3">
    <source>
        <dbReference type="ARBA" id="ARBA00022618"/>
    </source>
</evidence>
<dbReference type="SUPFAM" id="SSF52540">
    <property type="entry name" value="P-loop containing nucleoside triphosphate hydrolases"/>
    <property type="match status" value="1"/>
</dbReference>
<dbReference type="Proteomes" id="UP000036700">
    <property type="component" value="Chromosome"/>
</dbReference>
<dbReference type="Pfam" id="PF01926">
    <property type="entry name" value="MMR_HSR1"/>
    <property type="match status" value="1"/>
</dbReference>
<dbReference type="GO" id="GO:0005525">
    <property type="term" value="F:GTP binding"/>
    <property type="evidence" value="ECO:0007669"/>
    <property type="project" value="UniProtKB-UniRule"/>
</dbReference>
<accession>A0A0G3ERY1</accession>
<evidence type="ECO:0000256" key="8">
    <source>
        <dbReference type="ARBA" id="ARBA00023210"/>
    </source>
</evidence>
<evidence type="ECO:0000313" key="13">
    <source>
        <dbReference type="EMBL" id="AKJ69848.1"/>
    </source>
</evidence>
<dbReference type="EMBL" id="CP011568">
    <property type="protein sequence ID" value="AKJ69848.1"/>
    <property type="molecule type" value="Genomic_DNA"/>
</dbReference>
<keyword evidence="6" id="KW-0460">Magnesium</keyword>
<dbReference type="InterPro" id="IPR030393">
    <property type="entry name" value="G_ENGB_dom"/>
</dbReference>
<comment type="cofactor">
    <cofactor evidence="1">
        <name>Mg(2+)</name>
        <dbReference type="ChEBI" id="CHEBI:18420"/>
    </cofactor>
</comment>
<evidence type="ECO:0000256" key="6">
    <source>
        <dbReference type="ARBA" id="ARBA00022842"/>
    </source>
</evidence>
<dbReference type="CDD" id="cd01876">
    <property type="entry name" value="YihA_EngB"/>
    <property type="match status" value="1"/>
</dbReference>
<evidence type="ECO:0000259" key="12">
    <source>
        <dbReference type="PROSITE" id="PS51706"/>
    </source>
</evidence>
<dbReference type="PATRIC" id="fig|445709.3.peg.3829"/>
<keyword evidence="5 10" id="KW-0547">Nucleotide-binding</keyword>
<dbReference type="RefSeq" id="WP_047215755.1">
    <property type="nucleotide sequence ID" value="NZ_CP011568.3"/>
</dbReference>
<dbReference type="InterPro" id="IPR027417">
    <property type="entry name" value="P-loop_NTPase"/>
</dbReference>
<dbReference type="OrthoDB" id="9804921at2"/>
<keyword evidence="9 10" id="KW-0131">Cell cycle</keyword>
<feature type="domain" description="EngB-type G" evidence="12">
    <location>
        <begin position="23"/>
        <end position="214"/>
    </location>
</feature>
<dbReference type="NCBIfam" id="TIGR03598">
    <property type="entry name" value="GTPase_YsxC"/>
    <property type="match status" value="1"/>
</dbReference>
<dbReference type="GO" id="GO:0046872">
    <property type="term" value="F:metal ion binding"/>
    <property type="evidence" value="ECO:0007669"/>
    <property type="project" value="UniProtKB-KW"/>
</dbReference>
<evidence type="ECO:0000256" key="9">
    <source>
        <dbReference type="ARBA" id="ARBA00023306"/>
    </source>
</evidence>
<comment type="function">
    <text evidence="10">Necessary for normal cell division and for the maintenance of normal septation.</text>
</comment>
<dbReference type="PANTHER" id="PTHR11649">
    <property type="entry name" value="MSS1/TRME-RELATED GTP-BINDING PROTEIN"/>
    <property type="match status" value="1"/>
</dbReference>
<protein>
    <recommendedName>
        <fullName evidence="10">Probable GTP-binding protein EngB</fullName>
    </recommendedName>
</protein>
<evidence type="ECO:0000256" key="10">
    <source>
        <dbReference type="HAMAP-Rule" id="MF_00321"/>
    </source>
</evidence>
<feature type="region of interest" description="Disordered" evidence="11">
    <location>
        <begin position="218"/>
        <end position="246"/>
    </location>
</feature>
<evidence type="ECO:0000256" key="5">
    <source>
        <dbReference type="ARBA" id="ARBA00022741"/>
    </source>
</evidence>
<dbReference type="AlphaFoldDB" id="A0A0G3ERY1"/>
<keyword evidence="8 10" id="KW-0717">Septation</keyword>
<dbReference type="PROSITE" id="PS51706">
    <property type="entry name" value="G_ENGB"/>
    <property type="match status" value="1"/>
</dbReference>
<dbReference type="GO" id="GO:0005829">
    <property type="term" value="C:cytosol"/>
    <property type="evidence" value="ECO:0007669"/>
    <property type="project" value="TreeGrafter"/>
</dbReference>
<proteinExistence type="inferred from homology"/>
<evidence type="ECO:0000256" key="4">
    <source>
        <dbReference type="ARBA" id="ARBA00022723"/>
    </source>
</evidence>